<comment type="similarity">
    <text evidence="1">Belongs to the GppA/Ppx family.</text>
</comment>
<feature type="domain" description="Ppx/GppA phosphatase N-terminal" evidence="2">
    <location>
        <begin position="23"/>
        <end position="279"/>
    </location>
</feature>
<evidence type="ECO:0000313" key="3">
    <source>
        <dbReference type="EMBL" id="HIZ73047.1"/>
    </source>
</evidence>
<sequence length="287" mass="30271">MKAAVIDIGSNSVRLMLWADGNVLVKKLSTTRLGEGTAFSASLKPEALERTAQAVCAFAAESKREGADVVYAYATEAVRSASNGSAFTDRVHELTGLTVDVLSGETEAELGLSGALRDLPDGGMIDVGGASTEVSFRRAGKLCFSVSIPLGAVRLFDLCHDERAALAETIAPHLSKLETAPKGLPVFGVGGTATTVASLHLKLHQYSAAVVQGCRISAEELRLLTDRLLSLSAEERKQLPGMDVRRADIIGGGCFLLNAVLTALEANELIVSDSDNLEGYLAWKGIR</sequence>
<dbReference type="AlphaFoldDB" id="A0A9D2G6B5"/>
<name>A0A9D2G6B5_9FIRM</name>
<protein>
    <recommendedName>
        <fullName evidence="2">Ppx/GppA phosphatase N-terminal domain-containing protein</fullName>
    </recommendedName>
</protein>
<dbReference type="Pfam" id="PF02541">
    <property type="entry name" value="Ppx-GppA"/>
    <property type="match status" value="1"/>
</dbReference>
<organism evidence="3 4">
    <name type="scientific">Candidatus Gallimonas intestinavium</name>
    <dbReference type="NCBI Taxonomy" id="2838603"/>
    <lineage>
        <taxon>Bacteria</taxon>
        <taxon>Bacillati</taxon>
        <taxon>Bacillota</taxon>
        <taxon>Clostridia</taxon>
        <taxon>Candidatus Gallimonas</taxon>
    </lineage>
</organism>
<proteinExistence type="inferred from homology"/>
<accession>A0A9D2G6B5</accession>
<reference evidence="3" key="2">
    <citation type="submission" date="2021-04" db="EMBL/GenBank/DDBJ databases">
        <authorList>
            <person name="Gilroy R."/>
        </authorList>
    </citation>
    <scope>NUCLEOTIDE SEQUENCE</scope>
    <source>
        <strain evidence="3">ChiW7-2402</strain>
    </source>
</reference>
<dbReference type="EMBL" id="DXBB01000077">
    <property type="protein sequence ID" value="HIZ73047.1"/>
    <property type="molecule type" value="Genomic_DNA"/>
</dbReference>
<reference evidence="3" key="1">
    <citation type="journal article" date="2021" name="PeerJ">
        <title>Extensive microbial diversity within the chicken gut microbiome revealed by metagenomics and culture.</title>
        <authorList>
            <person name="Gilroy R."/>
            <person name="Ravi A."/>
            <person name="Getino M."/>
            <person name="Pursley I."/>
            <person name="Horton D.L."/>
            <person name="Alikhan N.F."/>
            <person name="Baker D."/>
            <person name="Gharbi K."/>
            <person name="Hall N."/>
            <person name="Watson M."/>
            <person name="Adriaenssens E.M."/>
            <person name="Foster-Nyarko E."/>
            <person name="Jarju S."/>
            <person name="Secka A."/>
            <person name="Antonio M."/>
            <person name="Oren A."/>
            <person name="Chaudhuri R.R."/>
            <person name="La Ragione R."/>
            <person name="Hildebrand F."/>
            <person name="Pallen M.J."/>
        </authorList>
    </citation>
    <scope>NUCLEOTIDE SEQUENCE</scope>
    <source>
        <strain evidence="3">ChiW7-2402</strain>
    </source>
</reference>
<dbReference type="PANTHER" id="PTHR30005:SF0">
    <property type="entry name" value="RETROGRADE REGULATION PROTEIN 2"/>
    <property type="match status" value="1"/>
</dbReference>
<dbReference type="Proteomes" id="UP000824102">
    <property type="component" value="Unassembled WGS sequence"/>
</dbReference>
<dbReference type="Gene3D" id="3.30.420.150">
    <property type="entry name" value="Exopolyphosphatase. Domain 2"/>
    <property type="match status" value="1"/>
</dbReference>
<dbReference type="Gene3D" id="3.30.420.40">
    <property type="match status" value="1"/>
</dbReference>
<dbReference type="CDD" id="cd24054">
    <property type="entry name" value="ASKHA_NBD_AaPPX-GppA_MtPPX2-like"/>
    <property type="match status" value="1"/>
</dbReference>
<dbReference type="InterPro" id="IPR043129">
    <property type="entry name" value="ATPase_NBD"/>
</dbReference>
<gene>
    <name evidence="3" type="ORF">H9964_05670</name>
</gene>
<dbReference type="SUPFAM" id="SSF53067">
    <property type="entry name" value="Actin-like ATPase domain"/>
    <property type="match status" value="2"/>
</dbReference>
<evidence type="ECO:0000259" key="2">
    <source>
        <dbReference type="Pfam" id="PF02541"/>
    </source>
</evidence>
<evidence type="ECO:0000256" key="1">
    <source>
        <dbReference type="ARBA" id="ARBA00007125"/>
    </source>
</evidence>
<evidence type="ECO:0000313" key="4">
    <source>
        <dbReference type="Proteomes" id="UP000824102"/>
    </source>
</evidence>
<comment type="caution">
    <text evidence="3">The sequence shown here is derived from an EMBL/GenBank/DDBJ whole genome shotgun (WGS) entry which is preliminary data.</text>
</comment>
<dbReference type="InterPro" id="IPR003695">
    <property type="entry name" value="Ppx_GppA_N"/>
</dbReference>
<dbReference type="GO" id="GO:0006357">
    <property type="term" value="P:regulation of transcription by RNA polymerase II"/>
    <property type="evidence" value="ECO:0007669"/>
    <property type="project" value="TreeGrafter"/>
</dbReference>
<dbReference type="InterPro" id="IPR050273">
    <property type="entry name" value="GppA/Ppx_hydrolase"/>
</dbReference>
<dbReference type="PANTHER" id="PTHR30005">
    <property type="entry name" value="EXOPOLYPHOSPHATASE"/>
    <property type="match status" value="1"/>
</dbReference>